<gene>
    <name evidence="16" type="ORF">BXT84_00815</name>
</gene>
<feature type="transmembrane region" description="Helical" evidence="14">
    <location>
        <begin position="445"/>
        <end position="465"/>
    </location>
</feature>
<dbReference type="InterPro" id="IPR023214">
    <property type="entry name" value="HAD_sf"/>
</dbReference>
<dbReference type="InterPro" id="IPR044492">
    <property type="entry name" value="P_typ_ATPase_HD_dom"/>
</dbReference>
<dbReference type="SFLD" id="SFLDG00002">
    <property type="entry name" value="C1.7:_P-type_atpase_like"/>
    <property type="match status" value="1"/>
</dbReference>
<keyword evidence="7" id="KW-0187">Copper transport</keyword>
<dbReference type="Pfam" id="PF00702">
    <property type="entry name" value="Hydrolase"/>
    <property type="match status" value="1"/>
</dbReference>
<dbReference type="PRINTS" id="PR00120">
    <property type="entry name" value="HATPASE"/>
</dbReference>
<keyword evidence="8 14" id="KW-0067">ATP-binding</keyword>
<dbReference type="NCBIfam" id="TIGR01494">
    <property type="entry name" value="ATPase_P-type"/>
    <property type="match status" value="1"/>
</dbReference>
<dbReference type="InterPro" id="IPR023299">
    <property type="entry name" value="ATPase_P-typ_cyto_dom_N"/>
</dbReference>
<organism evidence="16 17">
    <name type="scientific">Sulfobacillus thermotolerans</name>
    <dbReference type="NCBI Taxonomy" id="338644"/>
    <lineage>
        <taxon>Bacteria</taxon>
        <taxon>Bacillati</taxon>
        <taxon>Bacillota</taxon>
        <taxon>Clostridia</taxon>
        <taxon>Eubacteriales</taxon>
        <taxon>Clostridiales Family XVII. Incertae Sedis</taxon>
        <taxon>Sulfobacillus</taxon>
    </lineage>
</organism>
<dbReference type="SUPFAM" id="SSF55008">
    <property type="entry name" value="HMA, heavy metal-associated domain"/>
    <property type="match status" value="2"/>
</dbReference>
<keyword evidence="17" id="KW-1185">Reference proteome</keyword>
<dbReference type="SFLD" id="SFLDF00027">
    <property type="entry name" value="p-type_atpase"/>
    <property type="match status" value="1"/>
</dbReference>
<comment type="similarity">
    <text evidence="2 14">Belongs to the cation transport ATPase (P-type) (TC 3.A.3) family. Type IB subfamily.</text>
</comment>
<feature type="transmembrane region" description="Helical" evidence="14">
    <location>
        <begin position="241"/>
        <end position="258"/>
    </location>
</feature>
<dbReference type="Pfam" id="PF00403">
    <property type="entry name" value="HMA"/>
    <property type="match status" value="1"/>
</dbReference>
<evidence type="ECO:0000256" key="7">
    <source>
        <dbReference type="ARBA" id="ARBA00022796"/>
    </source>
</evidence>
<dbReference type="Pfam" id="PF00122">
    <property type="entry name" value="E1-E2_ATPase"/>
    <property type="match status" value="1"/>
</dbReference>
<dbReference type="NCBIfam" id="TIGR01525">
    <property type="entry name" value="ATPase-IB_hvy"/>
    <property type="match status" value="1"/>
</dbReference>
<evidence type="ECO:0000256" key="12">
    <source>
        <dbReference type="ARBA" id="ARBA00023136"/>
    </source>
</evidence>
<dbReference type="EC" id="7.2.2.8" evidence="3"/>
<evidence type="ECO:0000256" key="9">
    <source>
        <dbReference type="ARBA" id="ARBA00022967"/>
    </source>
</evidence>
<dbReference type="Gene3D" id="2.70.150.10">
    <property type="entry name" value="Calcium-transporting ATPase, cytoplasmic transduction domain A"/>
    <property type="match status" value="1"/>
</dbReference>
<dbReference type="NCBIfam" id="TIGR01511">
    <property type="entry name" value="ATPase-IB1_Cu"/>
    <property type="match status" value="1"/>
</dbReference>
<sequence>MATDTVEHGNGVSAPSGSAAGGVTLEIGGMTCATCALSIEKTLKQQPGVTKAQVNLALERADIRFDAGQVALPELMHAVTQLGYTVRHDTVTLWVPGIDEEPLRQRVESMLEVLDGVANVRANMTTGSVTVDLVRGVGRLDAVQAALRQGGFDAEVAPAVPSSDPRRAELARARRNFGMALIFTLPVWVAMVHTLLGIGPTWLAMPIVVALSATVVQWGPGMSFTRRAWMNLRHRNANMDVLVALGTLAAWGLSVYDWGVGGPLYFDVSATVITLIILGKYFEALAKGRTGAAIAELLALQPHEARRRTPVGDWETVATDSVQAGDQIQVRAGDRIPVDGEVVEGIGAVDKAMLTGEPMPQEKHPGSTVSAGTVNGSTTLIIEATRVGHDTTLAHIVRTVEEAQATKAPVQRFADRVASVFVPIVMGIALITLGAWGLGTGDWRHAILAAVAVLVVACPCALGLATPTAVMVGSGVGAKRGILYRSGEALEKVSGVTLVAMDKTGTLTAGRPRVQAMRAAEDVADAEVLGWAAALEQESSHPLARAIVGATTEQGVRVPPAEDVYTEAGQGVVGTVNGAEVLVGNAALLHAYGVSLPPDPEETWTRWQQEGATVVWVARDGQWVGTLAVADFVRDDAVDLIQALHRRKIQVAMLTGDQTPTAEAVGHKLGVDRIFAELMPQDKARVIEQLRHEGYHVLMVGDGINDAPALVAADVGMAVGSGTDVAIEAADITLMAPEISGILRALTVGKKTLGKIRQNLFWAMIYNVILIPLAALGFLSPMIAGAAMAFSSVSVVTNSLLLRGMRLPTSEAQISQPAGQHV</sequence>
<keyword evidence="9" id="KW-1278">Translocase</keyword>
<keyword evidence="5 14" id="KW-0479">Metal-binding</keyword>
<dbReference type="InterPro" id="IPR001757">
    <property type="entry name" value="P_typ_ATPase"/>
</dbReference>
<dbReference type="InterPro" id="IPR006121">
    <property type="entry name" value="HMA_dom"/>
</dbReference>
<keyword evidence="4 14" id="KW-0812">Transmembrane</keyword>
<evidence type="ECO:0000256" key="5">
    <source>
        <dbReference type="ARBA" id="ARBA00022723"/>
    </source>
</evidence>
<dbReference type="SUPFAM" id="SSF81665">
    <property type="entry name" value="Calcium ATPase, transmembrane domain M"/>
    <property type="match status" value="1"/>
</dbReference>
<proteinExistence type="inferred from homology"/>
<feature type="transmembrane region" description="Helical" evidence="14">
    <location>
        <begin position="417"/>
        <end position="439"/>
    </location>
</feature>
<dbReference type="PROSITE" id="PS00154">
    <property type="entry name" value="ATPASE_E1_E2"/>
    <property type="match status" value="1"/>
</dbReference>
<protein>
    <recommendedName>
        <fullName evidence="3">P-type Cu(+) transporter</fullName>
        <ecNumber evidence="3">7.2.2.8</ecNumber>
    </recommendedName>
</protein>
<dbReference type="InterPro" id="IPR059000">
    <property type="entry name" value="ATPase_P-type_domA"/>
</dbReference>
<dbReference type="SUPFAM" id="SSF56784">
    <property type="entry name" value="HAD-like"/>
    <property type="match status" value="1"/>
</dbReference>
<feature type="transmembrane region" description="Helical" evidence="14">
    <location>
        <begin position="176"/>
        <end position="196"/>
    </location>
</feature>
<accession>A0ABN5GYC0</accession>
<comment type="catalytic activity">
    <reaction evidence="13">
        <text>Cu(+)(in) + ATP + H2O = Cu(+)(out) + ADP + phosphate + H(+)</text>
        <dbReference type="Rhea" id="RHEA:25792"/>
        <dbReference type="ChEBI" id="CHEBI:15377"/>
        <dbReference type="ChEBI" id="CHEBI:15378"/>
        <dbReference type="ChEBI" id="CHEBI:30616"/>
        <dbReference type="ChEBI" id="CHEBI:43474"/>
        <dbReference type="ChEBI" id="CHEBI:49552"/>
        <dbReference type="ChEBI" id="CHEBI:456216"/>
        <dbReference type="EC" id="7.2.2.8"/>
    </reaction>
</comment>
<feature type="domain" description="HMA" evidence="15">
    <location>
        <begin position="21"/>
        <end position="87"/>
    </location>
</feature>
<keyword evidence="7" id="KW-0406">Ion transport</keyword>
<feature type="transmembrane region" description="Helical" evidence="14">
    <location>
        <begin position="202"/>
        <end position="220"/>
    </location>
</feature>
<evidence type="ECO:0000256" key="11">
    <source>
        <dbReference type="ARBA" id="ARBA00023008"/>
    </source>
</evidence>
<dbReference type="InterPro" id="IPR018303">
    <property type="entry name" value="ATPase_P-typ_P_site"/>
</dbReference>
<dbReference type="Proteomes" id="UP000325292">
    <property type="component" value="Chromosome"/>
</dbReference>
<feature type="transmembrane region" description="Helical" evidence="14">
    <location>
        <begin position="785"/>
        <end position="802"/>
    </location>
</feature>
<dbReference type="SUPFAM" id="SSF81653">
    <property type="entry name" value="Calcium ATPase, transduction domain A"/>
    <property type="match status" value="1"/>
</dbReference>
<dbReference type="PRINTS" id="PR00119">
    <property type="entry name" value="CATATPASE"/>
</dbReference>
<evidence type="ECO:0000256" key="4">
    <source>
        <dbReference type="ARBA" id="ARBA00022692"/>
    </source>
</evidence>
<evidence type="ECO:0000256" key="14">
    <source>
        <dbReference type="RuleBase" id="RU362081"/>
    </source>
</evidence>
<feature type="transmembrane region" description="Helical" evidence="14">
    <location>
        <begin position="760"/>
        <end position="779"/>
    </location>
</feature>
<evidence type="ECO:0000259" key="15">
    <source>
        <dbReference type="PROSITE" id="PS50846"/>
    </source>
</evidence>
<dbReference type="InterPro" id="IPR036412">
    <property type="entry name" value="HAD-like_sf"/>
</dbReference>
<feature type="transmembrane region" description="Helical" evidence="14">
    <location>
        <begin position="264"/>
        <end position="282"/>
    </location>
</feature>
<dbReference type="InterPro" id="IPR008250">
    <property type="entry name" value="ATPase_P-typ_transduc_dom_A_sf"/>
</dbReference>
<keyword evidence="12 14" id="KW-0472">Membrane</keyword>
<dbReference type="PROSITE" id="PS50846">
    <property type="entry name" value="HMA_2"/>
    <property type="match status" value="2"/>
</dbReference>
<dbReference type="InterPro" id="IPR036163">
    <property type="entry name" value="HMA_dom_sf"/>
</dbReference>
<evidence type="ECO:0000256" key="10">
    <source>
        <dbReference type="ARBA" id="ARBA00022989"/>
    </source>
</evidence>
<evidence type="ECO:0000313" key="17">
    <source>
        <dbReference type="Proteomes" id="UP000325292"/>
    </source>
</evidence>
<dbReference type="Gene3D" id="3.30.70.100">
    <property type="match status" value="2"/>
</dbReference>
<dbReference type="SFLD" id="SFLDS00003">
    <property type="entry name" value="Haloacid_Dehalogenase"/>
    <property type="match status" value="1"/>
</dbReference>
<reference evidence="16 17" key="1">
    <citation type="journal article" date="2019" name="Sci. Rep.">
        <title>Sulfobacillus thermotolerans: new insights into resistance and metabolic capacities of acidophilic chemolithotrophs.</title>
        <authorList>
            <person name="Panyushkina A.E."/>
            <person name="Babenko V.V."/>
            <person name="Nikitina A.S."/>
            <person name="Selezneva O.V."/>
            <person name="Tsaplina I.A."/>
            <person name="Letarova M.A."/>
            <person name="Kostryukova E.S."/>
            <person name="Letarov A.V."/>
        </authorList>
    </citation>
    <scope>NUCLEOTIDE SEQUENCE [LARGE SCALE GENOMIC DNA]</scope>
    <source>
        <strain evidence="16 17">Kr1</strain>
    </source>
</reference>
<dbReference type="Gene3D" id="3.40.1110.10">
    <property type="entry name" value="Calcium-transporting ATPase, cytoplasmic domain N"/>
    <property type="match status" value="1"/>
</dbReference>
<evidence type="ECO:0000256" key="8">
    <source>
        <dbReference type="ARBA" id="ARBA00022840"/>
    </source>
</evidence>
<evidence type="ECO:0000256" key="13">
    <source>
        <dbReference type="ARBA" id="ARBA00049289"/>
    </source>
</evidence>
<evidence type="ECO:0000256" key="2">
    <source>
        <dbReference type="ARBA" id="ARBA00006024"/>
    </source>
</evidence>
<dbReference type="InterPro" id="IPR027256">
    <property type="entry name" value="P-typ_ATPase_IB"/>
</dbReference>
<keyword evidence="7" id="KW-0813">Transport</keyword>
<keyword evidence="11" id="KW-0186">Copper</keyword>
<keyword evidence="10 14" id="KW-1133">Transmembrane helix</keyword>
<feature type="domain" description="HMA" evidence="15">
    <location>
        <begin position="89"/>
        <end position="155"/>
    </location>
</feature>
<comment type="subcellular location">
    <subcellularLocation>
        <location evidence="14">Cell membrane</location>
    </subcellularLocation>
    <subcellularLocation>
        <location evidence="1">Endomembrane system</location>
        <topology evidence="1">Multi-pass membrane protein</topology>
    </subcellularLocation>
</comment>
<dbReference type="CDD" id="cd02094">
    <property type="entry name" value="P-type_ATPase_Cu-like"/>
    <property type="match status" value="1"/>
</dbReference>
<dbReference type="InterPro" id="IPR017969">
    <property type="entry name" value="Heavy-metal-associated_CS"/>
</dbReference>
<evidence type="ECO:0000313" key="16">
    <source>
        <dbReference type="EMBL" id="AUW92676.1"/>
    </source>
</evidence>
<dbReference type="EMBL" id="CP019454">
    <property type="protein sequence ID" value="AUW92676.1"/>
    <property type="molecule type" value="Genomic_DNA"/>
</dbReference>
<dbReference type="InterPro" id="IPR023298">
    <property type="entry name" value="ATPase_P-typ_TM_dom_sf"/>
</dbReference>
<dbReference type="PANTHER" id="PTHR43520:SF8">
    <property type="entry name" value="P-TYPE CU(+) TRANSPORTER"/>
    <property type="match status" value="1"/>
</dbReference>
<dbReference type="Gene3D" id="3.40.50.1000">
    <property type="entry name" value="HAD superfamily/HAD-like"/>
    <property type="match status" value="1"/>
</dbReference>
<dbReference type="PANTHER" id="PTHR43520">
    <property type="entry name" value="ATP7, ISOFORM B"/>
    <property type="match status" value="1"/>
</dbReference>
<dbReference type="PROSITE" id="PS01047">
    <property type="entry name" value="HMA_1"/>
    <property type="match status" value="1"/>
</dbReference>
<name>A0ABN5GYC0_9FIRM</name>
<dbReference type="CDD" id="cd00371">
    <property type="entry name" value="HMA"/>
    <property type="match status" value="2"/>
</dbReference>
<keyword evidence="6 14" id="KW-0547">Nucleotide-binding</keyword>
<evidence type="ECO:0000256" key="3">
    <source>
        <dbReference type="ARBA" id="ARBA00012517"/>
    </source>
</evidence>
<keyword evidence="14" id="KW-1003">Cell membrane</keyword>
<evidence type="ECO:0000256" key="6">
    <source>
        <dbReference type="ARBA" id="ARBA00022741"/>
    </source>
</evidence>
<evidence type="ECO:0000256" key="1">
    <source>
        <dbReference type="ARBA" id="ARBA00004127"/>
    </source>
</evidence>